<gene>
    <name evidence="1" type="primary">RvY_05273-1</name>
    <name evidence="1" type="synonym">RvY_05273.1</name>
    <name evidence="1" type="ORF">RvY_05273</name>
</gene>
<evidence type="ECO:0000313" key="2">
    <source>
        <dbReference type="Proteomes" id="UP000186922"/>
    </source>
</evidence>
<dbReference type="EMBL" id="BDGG01000002">
    <property type="protein sequence ID" value="GAU93311.1"/>
    <property type="molecule type" value="Genomic_DNA"/>
</dbReference>
<dbReference type="Proteomes" id="UP000186922">
    <property type="component" value="Unassembled WGS sequence"/>
</dbReference>
<feature type="non-terminal residue" evidence="1">
    <location>
        <position position="1"/>
    </location>
</feature>
<proteinExistence type="predicted"/>
<comment type="caution">
    <text evidence="1">The sequence shown here is derived from an EMBL/GenBank/DDBJ whole genome shotgun (WGS) entry which is preliminary data.</text>
</comment>
<name>A0A1D1UV25_RAMVA</name>
<evidence type="ECO:0000313" key="1">
    <source>
        <dbReference type="EMBL" id="GAU93311.1"/>
    </source>
</evidence>
<protein>
    <submittedName>
        <fullName evidence="1">Uncharacterized protein</fullName>
    </submittedName>
</protein>
<keyword evidence="2" id="KW-1185">Reference proteome</keyword>
<organism evidence="1 2">
    <name type="scientific">Ramazzottius varieornatus</name>
    <name type="common">Water bear</name>
    <name type="synonym">Tardigrade</name>
    <dbReference type="NCBI Taxonomy" id="947166"/>
    <lineage>
        <taxon>Eukaryota</taxon>
        <taxon>Metazoa</taxon>
        <taxon>Ecdysozoa</taxon>
        <taxon>Tardigrada</taxon>
        <taxon>Eutardigrada</taxon>
        <taxon>Parachela</taxon>
        <taxon>Hypsibioidea</taxon>
        <taxon>Ramazzottiidae</taxon>
        <taxon>Ramazzottius</taxon>
    </lineage>
</organism>
<reference evidence="1 2" key="1">
    <citation type="journal article" date="2016" name="Nat. Commun.">
        <title>Extremotolerant tardigrade genome and improved radiotolerance of human cultured cells by tardigrade-unique protein.</title>
        <authorList>
            <person name="Hashimoto T."/>
            <person name="Horikawa D.D."/>
            <person name="Saito Y."/>
            <person name="Kuwahara H."/>
            <person name="Kozuka-Hata H."/>
            <person name="Shin-I T."/>
            <person name="Minakuchi Y."/>
            <person name="Ohishi K."/>
            <person name="Motoyama A."/>
            <person name="Aizu T."/>
            <person name="Enomoto A."/>
            <person name="Kondo K."/>
            <person name="Tanaka S."/>
            <person name="Hara Y."/>
            <person name="Koshikawa S."/>
            <person name="Sagara H."/>
            <person name="Miura T."/>
            <person name="Yokobori S."/>
            <person name="Miyagawa K."/>
            <person name="Suzuki Y."/>
            <person name="Kubo T."/>
            <person name="Oyama M."/>
            <person name="Kohara Y."/>
            <person name="Fujiyama A."/>
            <person name="Arakawa K."/>
            <person name="Katayama T."/>
            <person name="Toyoda A."/>
            <person name="Kunieda T."/>
        </authorList>
    </citation>
    <scope>NUCLEOTIDE SEQUENCE [LARGE SCALE GENOMIC DNA]</scope>
    <source>
        <strain evidence="1 2">YOKOZUNA-1</strain>
    </source>
</reference>
<accession>A0A1D1UV25</accession>
<dbReference type="AlphaFoldDB" id="A0A1D1UV25"/>
<sequence length="105" mass="11486">LEKIASGGGSCRIPADPFCSSEPTEPGRRRLARTGHFQVLPGQTNGLMHVERGTSLHRYYQGRVCVSSDRSTTLMSAAKLRRSTLCGVFARSLKRFTGPYNVQSA</sequence>